<sequence length="146" mass="17209">MEDNFYFKSGKFRIHKNEDEETNPGCYGKELGLWLCEEFTKLGYDVEELIPEDWGWCVMCSRDEYLLWIGCGAMSDHENYNPDNPPEGRDVTWLAFPHIEVPFFKFKSLFKKWTGGLDLDQPLKKLKEELQSLLENETEIELCDEP</sequence>
<name>A0ABV2C0F0_9GAMM</name>
<accession>A0ABV2C0F0</accession>
<dbReference type="EMBL" id="JBEVCJ010000160">
    <property type="protein sequence ID" value="MET1257655.1"/>
    <property type="molecule type" value="Genomic_DNA"/>
</dbReference>
<evidence type="ECO:0000313" key="1">
    <source>
        <dbReference type="EMBL" id="MET1257655.1"/>
    </source>
</evidence>
<dbReference type="Proteomes" id="UP001548189">
    <property type="component" value="Unassembled WGS sequence"/>
</dbReference>
<proteinExistence type="predicted"/>
<gene>
    <name evidence="1" type="ORF">ABVT43_21160</name>
</gene>
<evidence type="ECO:0000313" key="2">
    <source>
        <dbReference type="Proteomes" id="UP001548189"/>
    </source>
</evidence>
<keyword evidence="2" id="KW-1185">Reference proteome</keyword>
<reference evidence="1 2" key="1">
    <citation type="submission" date="2024-06" db="EMBL/GenBank/DDBJ databases">
        <authorList>
            <person name="Li F."/>
        </authorList>
    </citation>
    <scope>NUCLEOTIDE SEQUENCE [LARGE SCALE GENOMIC DNA]</scope>
    <source>
        <strain evidence="1 2">GXAS 311</strain>
    </source>
</reference>
<protein>
    <recommendedName>
        <fullName evidence="3">DUF2750 domain-containing protein</fullName>
    </recommendedName>
</protein>
<comment type="caution">
    <text evidence="1">The sequence shown here is derived from an EMBL/GenBank/DDBJ whole genome shotgun (WGS) entry which is preliminary data.</text>
</comment>
<organism evidence="1 2">
    <name type="scientific">Aliikangiella maris</name>
    <dbReference type="NCBI Taxonomy" id="3162458"/>
    <lineage>
        <taxon>Bacteria</taxon>
        <taxon>Pseudomonadati</taxon>
        <taxon>Pseudomonadota</taxon>
        <taxon>Gammaproteobacteria</taxon>
        <taxon>Oceanospirillales</taxon>
        <taxon>Pleioneaceae</taxon>
        <taxon>Aliikangiella</taxon>
    </lineage>
</organism>
<evidence type="ECO:0008006" key="3">
    <source>
        <dbReference type="Google" id="ProtNLM"/>
    </source>
</evidence>
<dbReference type="RefSeq" id="WP_353898236.1">
    <property type="nucleotide sequence ID" value="NZ_JBEVCJ010000160.1"/>
</dbReference>